<organism evidence="2 3">
    <name type="scientific">Nicotiana sylvestris</name>
    <name type="common">Wood tobacco</name>
    <name type="synonym">South American tobacco</name>
    <dbReference type="NCBI Taxonomy" id="4096"/>
    <lineage>
        <taxon>Eukaryota</taxon>
        <taxon>Viridiplantae</taxon>
        <taxon>Streptophyta</taxon>
        <taxon>Embryophyta</taxon>
        <taxon>Tracheophyta</taxon>
        <taxon>Spermatophyta</taxon>
        <taxon>Magnoliopsida</taxon>
        <taxon>eudicotyledons</taxon>
        <taxon>Gunneridae</taxon>
        <taxon>Pentapetalae</taxon>
        <taxon>asterids</taxon>
        <taxon>lamiids</taxon>
        <taxon>Solanales</taxon>
        <taxon>Solanaceae</taxon>
        <taxon>Nicotianoideae</taxon>
        <taxon>Nicotianeae</taxon>
        <taxon>Nicotiana</taxon>
    </lineage>
</organism>
<name>A0A1U7XWF6_NICSY</name>
<dbReference type="Proteomes" id="UP000189701">
    <property type="component" value="Unplaced"/>
</dbReference>
<keyword evidence="1" id="KW-0472">Membrane</keyword>
<dbReference type="OrthoDB" id="1855047at2759"/>
<protein>
    <submittedName>
        <fullName evidence="3">Uncharacterized protein LOC104241992</fullName>
    </submittedName>
</protein>
<keyword evidence="1" id="KW-0812">Transmembrane</keyword>
<proteinExistence type="predicted"/>
<reference evidence="2" key="1">
    <citation type="journal article" date="2013" name="Genome Biol.">
        <title>Reference genomes and transcriptomes of Nicotiana sylvestris and Nicotiana tomentosiformis.</title>
        <authorList>
            <person name="Sierro N."/>
            <person name="Battey J.N."/>
            <person name="Ouadi S."/>
            <person name="Bovet L."/>
            <person name="Goepfert S."/>
            <person name="Bakaher N."/>
            <person name="Peitsch M.C."/>
            <person name="Ivanov N.V."/>
        </authorList>
    </citation>
    <scope>NUCLEOTIDE SEQUENCE [LARGE SCALE GENOMIC DNA]</scope>
</reference>
<evidence type="ECO:0000313" key="2">
    <source>
        <dbReference type="Proteomes" id="UP000189701"/>
    </source>
</evidence>
<dbReference type="GeneID" id="104241992"/>
<dbReference type="AlphaFoldDB" id="A0A1U7XWF6"/>
<evidence type="ECO:0000256" key="1">
    <source>
        <dbReference type="SAM" id="Phobius"/>
    </source>
</evidence>
<evidence type="ECO:0000313" key="3">
    <source>
        <dbReference type="RefSeq" id="XP_009795268.1"/>
    </source>
</evidence>
<keyword evidence="1" id="KW-1133">Transmembrane helix</keyword>
<sequence length="106" mass="11517">MGEGNRLSSKTSVFGCLLMLMIVCEMIILPCLGCPTDGDGCRNCIVNHMKVDCPKCAPIMRCMAKCLWGGTSRTKCTKKCDCKGVYPRLSDCKNCLSQCKCSCSSV</sequence>
<accession>A0A1U7XWF6</accession>
<dbReference type="KEGG" id="nsy:104241992"/>
<dbReference type="eggNOG" id="ENOG502S8IK">
    <property type="taxonomic scope" value="Eukaryota"/>
</dbReference>
<gene>
    <name evidence="3" type="primary">LOC104241992</name>
</gene>
<dbReference type="RefSeq" id="XP_009795268.1">
    <property type="nucleotide sequence ID" value="XM_009796966.1"/>
</dbReference>
<reference evidence="3" key="2">
    <citation type="submission" date="2025-08" db="UniProtKB">
        <authorList>
            <consortium name="RefSeq"/>
        </authorList>
    </citation>
    <scope>IDENTIFICATION</scope>
    <source>
        <tissue evidence="3">Leaf</tissue>
    </source>
</reference>
<feature type="transmembrane region" description="Helical" evidence="1">
    <location>
        <begin position="12"/>
        <end position="29"/>
    </location>
</feature>
<keyword evidence="2" id="KW-1185">Reference proteome</keyword>